<dbReference type="AlphaFoldDB" id="A0A4P9YPV9"/>
<gene>
    <name evidence="1" type="ORF">ROZALSC1DRAFT_20415</name>
</gene>
<evidence type="ECO:0000313" key="2">
    <source>
        <dbReference type="Proteomes" id="UP000281549"/>
    </source>
</evidence>
<proteinExistence type="predicted"/>
<organism evidence="1 2">
    <name type="scientific">Rozella allomycis (strain CSF55)</name>
    <dbReference type="NCBI Taxonomy" id="988480"/>
    <lineage>
        <taxon>Eukaryota</taxon>
        <taxon>Fungi</taxon>
        <taxon>Fungi incertae sedis</taxon>
        <taxon>Cryptomycota</taxon>
        <taxon>Cryptomycota incertae sedis</taxon>
        <taxon>Rozella</taxon>
    </lineage>
</organism>
<accession>A0A4P9YPV9</accession>
<dbReference type="EMBL" id="ML004944">
    <property type="protein sequence ID" value="RKP21578.1"/>
    <property type="molecule type" value="Genomic_DNA"/>
</dbReference>
<reference evidence="2" key="1">
    <citation type="journal article" date="2018" name="Nat. Microbiol.">
        <title>Leveraging single-cell genomics to expand the fungal tree of life.</title>
        <authorList>
            <person name="Ahrendt S.R."/>
            <person name="Quandt C.A."/>
            <person name="Ciobanu D."/>
            <person name="Clum A."/>
            <person name="Salamov A."/>
            <person name="Andreopoulos B."/>
            <person name="Cheng J.F."/>
            <person name="Woyke T."/>
            <person name="Pelin A."/>
            <person name="Henrissat B."/>
            <person name="Reynolds N.K."/>
            <person name="Benny G.L."/>
            <person name="Smith M.E."/>
            <person name="James T.Y."/>
            <person name="Grigoriev I.V."/>
        </authorList>
    </citation>
    <scope>NUCLEOTIDE SEQUENCE [LARGE SCALE GENOMIC DNA]</scope>
    <source>
        <strain evidence="2">CSF55</strain>
    </source>
</reference>
<dbReference type="Proteomes" id="UP000281549">
    <property type="component" value="Unassembled WGS sequence"/>
</dbReference>
<evidence type="ECO:0000313" key="1">
    <source>
        <dbReference type="EMBL" id="RKP21578.1"/>
    </source>
</evidence>
<sequence length="198" mass="22933">MIVSHNICGTVSSLHKWITLSFPDVKVDRIFGVGENGEFKELNDENISNFQKYFVNLEGFDNNFESMHLKTIGLMRKFMTTGTLDMDVKMEYDWEEGRRFDFVDFCGEIVFEVCGVGGARVFQSGDERLSEFMRIFKGFFARLQSNAVETKKVLESLNFQIANLDNRSQIYHFVSIRSRLKFSFGSSLPFDSMIHHLL</sequence>
<name>A0A4P9YPV9_ROZAC</name>
<protein>
    <submittedName>
        <fullName evidence="1">Uncharacterized protein</fullName>
    </submittedName>
</protein>